<evidence type="ECO:0000313" key="11">
    <source>
        <dbReference type="Proteomes" id="UP001596527"/>
    </source>
</evidence>
<dbReference type="InterPro" id="IPR035906">
    <property type="entry name" value="MetI-like_sf"/>
</dbReference>
<reference evidence="11" key="1">
    <citation type="journal article" date="2019" name="Int. J. Syst. Evol. Microbiol.">
        <title>The Global Catalogue of Microorganisms (GCM) 10K type strain sequencing project: providing services to taxonomists for standard genome sequencing and annotation.</title>
        <authorList>
            <consortium name="The Broad Institute Genomics Platform"/>
            <consortium name="The Broad Institute Genome Sequencing Center for Infectious Disease"/>
            <person name="Wu L."/>
            <person name="Ma J."/>
        </authorList>
    </citation>
    <scope>NUCLEOTIDE SEQUENCE [LARGE SCALE GENOMIC DNA]</scope>
    <source>
        <strain evidence="11">CCUG 56698</strain>
    </source>
</reference>
<feature type="domain" description="ABC transmembrane type-1" evidence="9">
    <location>
        <begin position="111"/>
        <end position="322"/>
    </location>
</feature>
<keyword evidence="5 7" id="KW-1133">Transmembrane helix</keyword>
<feature type="transmembrane region" description="Helical" evidence="7">
    <location>
        <begin position="196"/>
        <end position="221"/>
    </location>
</feature>
<dbReference type="Proteomes" id="UP001596527">
    <property type="component" value="Unassembled WGS sequence"/>
</dbReference>
<comment type="similarity">
    <text evidence="7">Belongs to the binding-protein-dependent transport system permease family.</text>
</comment>
<dbReference type="Pfam" id="PF00528">
    <property type="entry name" value="BPD_transp_1"/>
    <property type="match status" value="1"/>
</dbReference>
<dbReference type="InterPro" id="IPR051393">
    <property type="entry name" value="ABC_transporter_permease"/>
</dbReference>
<evidence type="ECO:0000256" key="7">
    <source>
        <dbReference type="RuleBase" id="RU363032"/>
    </source>
</evidence>
<keyword evidence="11" id="KW-1185">Reference proteome</keyword>
<evidence type="ECO:0000256" key="5">
    <source>
        <dbReference type="ARBA" id="ARBA00022989"/>
    </source>
</evidence>
<evidence type="ECO:0000256" key="4">
    <source>
        <dbReference type="ARBA" id="ARBA00022692"/>
    </source>
</evidence>
<name>A0ABW2SIQ3_9ACTO</name>
<sequence>MRPRPTAALSNDQGGARAKKRPSRGRAPSGTEPVPTGRSRNRRIRRSRNWFYFIAFAGPNAALILAFVYYPLIMNVRYSTLDWRLGASSARNVGLANYREFFTSSDGASVWRVTIVFALCTVIGSMVLGLLMALVLNRKLPGTTFTRTALFSPYVLSGVGIGLIWSFMFDPQLGILRYVFERFGSSSPQWFLHDDLTLFVAIVVYIWKNLGYCTVIFISGLQSIPQELVEAAAVDGAGKARTFFSVVFPLLSPTVFFLLVSMTLSSMQAFDVLKILKPTGEGVNTFVFEIYRQSFGVYQRAGYASAIAVVLFVTLALITAIQFRFVDRKVHYA</sequence>
<comment type="caution">
    <text evidence="10">The sequence shown here is derived from an EMBL/GenBank/DDBJ whole genome shotgun (WGS) entry which is preliminary data.</text>
</comment>
<dbReference type="PANTHER" id="PTHR30193:SF37">
    <property type="entry name" value="INNER MEMBRANE ABC TRANSPORTER PERMEASE PROTEIN YCJO"/>
    <property type="match status" value="1"/>
</dbReference>
<evidence type="ECO:0000256" key="3">
    <source>
        <dbReference type="ARBA" id="ARBA00022475"/>
    </source>
</evidence>
<keyword evidence="2 7" id="KW-0813">Transport</keyword>
<evidence type="ECO:0000259" key="9">
    <source>
        <dbReference type="PROSITE" id="PS50928"/>
    </source>
</evidence>
<feature type="transmembrane region" description="Helical" evidence="7">
    <location>
        <begin position="148"/>
        <end position="168"/>
    </location>
</feature>
<evidence type="ECO:0000256" key="1">
    <source>
        <dbReference type="ARBA" id="ARBA00004651"/>
    </source>
</evidence>
<evidence type="ECO:0000313" key="10">
    <source>
        <dbReference type="EMBL" id="MFC7580007.1"/>
    </source>
</evidence>
<protein>
    <submittedName>
        <fullName evidence="10">Carbohydrate ABC transporter permease</fullName>
    </submittedName>
</protein>
<comment type="subcellular location">
    <subcellularLocation>
        <location evidence="1 7">Cell membrane</location>
        <topology evidence="1 7">Multi-pass membrane protein</topology>
    </subcellularLocation>
</comment>
<keyword evidence="3" id="KW-1003">Cell membrane</keyword>
<feature type="region of interest" description="Disordered" evidence="8">
    <location>
        <begin position="1"/>
        <end position="40"/>
    </location>
</feature>
<feature type="transmembrane region" description="Helical" evidence="7">
    <location>
        <begin position="242"/>
        <end position="264"/>
    </location>
</feature>
<evidence type="ECO:0000256" key="2">
    <source>
        <dbReference type="ARBA" id="ARBA00022448"/>
    </source>
</evidence>
<dbReference type="Gene3D" id="1.10.3720.10">
    <property type="entry name" value="MetI-like"/>
    <property type="match status" value="1"/>
</dbReference>
<accession>A0ABW2SIQ3</accession>
<evidence type="ECO:0000256" key="6">
    <source>
        <dbReference type="ARBA" id="ARBA00023136"/>
    </source>
</evidence>
<feature type="transmembrane region" description="Helical" evidence="7">
    <location>
        <begin position="301"/>
        <end position="321"/>
    </location>
</feature>
<keyword evidence="4 7" id="KW-0812">Transmembrane</keyword>
<organism evidence="10 11">
    <name type="scientific">Schaalia naturae</name>
    <dbReference type="NCBI Taxonomy" id="635203"/>
    <lineage>
        <taxon>Bacteria</taxon>
        <taxon>Bacillati</taxon>
        <taxon>Actinomycetota</taxon>
        <taxon>Actinomycetes</taxon>
        <taxon>Actinomycetales</taxon>
        <taxon>Actinomycetaceae</taxon>
        <taxon>Schaalia</taxon>
    </lineage>
</organism>
<feature type="transmembrane region" description="Helical" evidence="7">
    <location>
        <begin position="110"/>
        <end position="136"/>
    </location>
</feature>
<dbReference type="PROSITE" id="PS50928">
    <property type="entry name" value="ABC_TM1"/>
    <property type="match status" value="1"/>
</dbReference>
<dbReference type="EMBL" id="JBHTEF010000001">
    <property type="protein sequence ID" value="MFC7580007.1"/>
    <property type="molecule type" value="Genomic_DNA"/>
</dbReference>
<dbReference type="CDD" id="cd06261">
    <property type="entry name" value="TM_PBP2"/>
    <property type="match status" value="1"/>
</dbReference>
<gene>
    <name evidence="10" type="ORF">ACFQWG_02035</name>
</gene>
<evidence type="ECO:0000256" key="8">
    <source>
        <dbReference type="SAM" id="MobiDB-lite"/>
    </source>
</evidence>
<dbReference type="InterPro" id="IPR000515">
    <property type="entry name" value="MetI-like"/>
</dbReference>
<dbReference type="SUPFAM" id="SSF161098">
    <property type="entry name" value="MetI-like"/>
    <property type="match status" value="1"/>
</dbReference>
<dbReference type="RefSeq" id="WP_380976169.1">
    <property type="nucleotide sequence ID" value="NZ_JBHTEF010000001.1"/>
</dbReference>
<proteinExistence type="inferred from homology"/>
<dbReference type="PANTHER" id="PTHR30193">
    <property type="entry name" value="ABC TRANSPORTER PERMEASE PROTEIN"/>
    <property type="match status" value="1"/>
</dbReference>
<keyword evidence="6 7" id="KW-0472">Membrane</keyword>
<feature type="transmembrane region" description="Helical" evidence="7">
    <location>
        <begin position="50"/>
        <end position="73"/>
    </location>
</feature>